<accession>A0AAE1CZM0</accession>
<sequence>MSPPPFGGGRWAWPARGGETLNRPLRKKLRSGQPFIGGDLPIPDRDVSSILLKHLRVEATVVVIDCDSICNPLSTNVESPQSRLDHSGFDPTSVSSGQHWQSKVRSTFVGDILCPKGKAEGCPFKMGKNFCPRSIASRNSHKPRFPL</sequence>
<protein>
    <submittedName>
        <fullName evidence="1">Uncharacterized protein</fullName>
    </submittedName>
</protein>
<dbReference type="Proteomes" id="UP001283361">
    <property type="component" value="Unassembled WGS sequence"/>
</dbReference>
<organism evidence="1 2">
    <name type="scientific">Elysia crispata</name>
    <name type="common">lettuce slug</name>
    <dbReference type="NCBI Taxonomy" id="231223"/>
    <lineage>
        <taxon>Eukaryota</taxon>
        <taxon>Metazoa</taxon>
        <taxon>Spiralia</taxon>
        <taxon>Lophotrochozoa</taxon>
        <taxon>Mollusca</taxon>
        <taxon>Gastropoda</taxon>
        <taxon>Heterobranchia</taxon>
        <taxon>Euthyneura</taxon>
        <taxon>Panpulmonata</taxon>
        <taxon>Sacoglossa</taxon>
        <taxon>Placobranchoidea</taxon>
        <taxon>Plakobranchidae</taxon>
        <taxon>Elysia</taxon>
    </lineage>
</organism>
<keyword evidence="2" id="KW-1185">Reference proteome</keyword>
<evidence type="ECO:0000313" key="2">
    <source>
        <dbReference type="Proteomes" id="UP001283361"/>
    </source>
</evidence>
<proteinExistence type="predicted"/>
<dbReference type="AlphaFoldDB" id="A0AAE1CZM0"/>
<gene>
    <name evidence="1" type="ORF">RRG08_057339</name>
</gene>
<evidence type="ECO:0000313" key="1">
    <source>
        <dbReference type="EMBL" id="KAK3747795.1"/>
    </source>
</evidence>
<comment type="caution">
    <text evidence="1">The sequence shown here is derived from an EMBL/GenBank/DDBJ whole genome shotgun (WGS) entry which is preliminary data.</text>
</comment>
<reference evidence="1" key="1">
    <citation type="journal article" date="2023" name="G3 (Bethesda)">
        <title>A reference genome for the long-term kleptoplast-retaining sea slug Elysia crispata morphotype clarki.</title>
        <authorList>
            <person name="Eastman K.E."/>
            <person name="Pendleton A.L."/>
            <person name="Shaikh M.A."/>
            <person name="Suttiyut T."/>
            <person name="Ogas R."/>
            <person name="Tomko P."/>
            <person name="Gavelis G."/>
            <person name="Widhalm J.R."/>
            <person name="Wisecaver J.H."/>
        </authorList>
    </citation>
    <scope>NUCLEOTIDE SEQUENCE</scope>
    <source>
        <strain evidence="1">ECLA1</strain>
    </source>
</reference>
<name>A0AAE1CZM0_9GAST</name>
<dbReference type="EMBL" id="JAWDGP010006072">
    <property type="protein sequence ID" value="KAK3747795.1"/>
    <property type="molecule type" value="Genomic_DNA"/>
</dbReference>